<feature type="compositionally biased region" description="Acidic residues" evidence="1">
    <location>
        <begin position="24"/>
        <end position="34"/>
    </location>
</feature>
<dbReference type="OrthoDB" id="1562195at2759"/>
<dbReference type="Pfam" id="PF04921">
    <property type="entry name" value="XAP5"/>
    <property type="match status" value="1"/>
</dbReference>
<reference evidence="3 4" key="1">
    <citation type="journal article" date="2018" name="MBio">
        <title>Comparative Genomics Reveals the Core Gene Toolbox for the Fungus-Insect Symbiosis.</title>
        <authorList>
            <person name="Wang Y."/>
            <person name="Stata M."/>
            <person name="Wang W."/>
            <person name="Stajich J.E."/>
            <person name="White M.M."/>
            <person name="Moncalvo J.M."/>
        </authorList>
    </citation>
    <scope>NUCLEOTIDE SEQUENCE [LARGE SCALE GENOMIC DNA]</scope>
    <source>
        <strain evidence="3 4">SC-DP-2</strain>
    </source>
</reference>
<dbReference type="GO" id="GO:0006325">
    <property type="term" value="P:chromatin organization"/>
    <property type="evidence" value="ECO:0007669"/>
    <property type="project" value="TreeGrafter"/>
</dbReference>
<dbReference type="GO" id="GO:0005634">
    <property type="term" value="C:nucleus"/>
    <property type="evidence" value="ECO:0007669"/>
    <property type="project" value="InterPro"/>
</dbReference>
<gene>
    <name evidence="3" type="ORF">BB560_000243</name>
</gene>
<feature type="region of interest" description="Disordered" evidence="1">
    <location>
        <begin position="1"/>
        <end position="37"/>
    </location>
</feature>
<dbReference type="PANTHER" id="PTHR12722">
    <property type="entry name" value="XAP-5 PROTEIN-RELATED"/>
    <property type="match status" value="1"/>
</dbReference>
<dbReference type="InterPro" id="IPR048337">
    <property type="entry name" value="FAM50A/XAP5_C"/>
</dbReference>
<evidence type="ECO:0000256" key="1">
    <source>
        <dbReference type="SAM" id="MobiDB-lite"/>
    </source>
</evidence>
<dbReference type="PANTHER" id="PTHR12722:SF0">
    <property type="entry name" value="PROTEIN FAM50A"/>
    <property type="match status" value="1"/>
</dbReference>
<accession>A0A2T9ZL07</accession>
<feature type="domain" description="FAM50A/XAP5 C-terminal" evidence="2">
    <location>
        <begin position="85"/>
        <end position="220"/>
    </location>
</feature>
<dbReference type="InterPro" id="IPR007005">
    <property type="entry name" value="XAP5"/>
</dbReference>
<dbReference type="AlphaFoldDB" id="A0A2T9ZL07"/>
<evidence type="ECO:0000313" key="4">
    <source>
        <dbReference type="Proteomes" id="UP000245609"/>
    </source>
</evidence>
<comment type="caution">
    <text evidence="3">The sequence shown here is derived from an EMBL/GenBank/DDBJ whole genome shotgun (WGS) entry which is preliminary data.</text>
</comment>
<protein>
    <recommendedName>
        <fullName evidence="2">FAM50A/XAP5 C-terminal domain-containing protein</fullName>
    </recommendedName>
</protein>
<organism evidence="3 4">
    <name type="scientific">Smittium megazygosporum</name>
    <dbReference type="NCBI Taxonomy" id="133381"/>
    <lineage>
        <taxon>Eukaryota</taxon>
        <taxon>Fungi</taxon>
        <taxon>Fungi incertae sedis</taxon>
        <taxon>Zoopagomycota</taxon>
        <taxon>Kickxellomycotina</taxon>
        <taxon>Harpellomycetes</taxon>
        <taxon>Harpellales</taxon>
        <taxon>Legeriomycetaceae</taxon>
        <taxon>Smittium</taxon>
    </lineage>
</organism>
<proteinExistence type="predicted"/>
<dbReference type="Proteomes" id="UP000245609">
    <property type="component" value="Unassembled WGS sequence"/>
</dbReference>
<evidence type="ECO:0000259" key="2">
    <source>
        <dbReference type="Pfam" id="PF04921"/>
    </source>
</evidence>
<dbReference type="STRING" id="133381.A0A2T9ZL07"/>
<evidence type="ECO:0000313" key="3">
    <source>
        <dbReference type="EMBL" id="PVV05242.1"/>
    </source>
</evidence>
<sequence length="228" mass="26990">MLRSEQKKNKKRKSKIPSTNLSFEQEDSLPELDDSEKLNKKQALKKDPYVNTSFLPDKQRDELIAEKREIFRSEWLQEQERIKNEEITVAFSYWDGSGHRYSVSCKKGDSISTFLEKSKLVAHQIRGANVENLMFIKEDLIIPHHYTFYDFIVNKVRGKSGPLFNFTAYEDIRLVNDATVEKQDSHVGKICERHWYERNKHIFPANRWELYNPELTYGPYTIKDKPPK</sequence>
<dbReference type="EMBL" id="MBFS01000023">
    <property type="protein sequence ID" value="PVV05242.1"/>
    <property type="molecule type" value="Genomic_DNA"/>
</dbReference>
<name>A0A2T9ZL07_9FUNG</name>
<keyword evidence="4" id="KW-1185">Reference proteome</keyword>